<accession>A0AAV4NJ87</accession>
<feature type="region of interest" description="Disordered" evidence="1">
    <location>
        <begin position="79"/>
        <end position="200"/>
    </location>
</feature>
<reference evidence="2 3" key="1">
    <citation type="submission" date="2021-06" db="EMBL/GenBank/DDBJ databases">
        <title>Caerostris extrusa draft genome.</title>
        <authorList>
            <person name="Kono N."/>
            <person name="Arakawa K."/>
        </authorList>
    </citation>
    <scope>NUCLEOTIDE SEQUENCE [LARGE SCALE GENOMIC DNA]</scope>
</reference>
<feature type="region of interest" description="Disordered" evidence="1">
    <location>
        <begin position="1"/>
        <end position="23"/>
    </location>
</feature>
<feature type="compositionally biased region" description="Basic and acidic residues" evidence="1">
    <location>
        <begin position="7"/>
        <end position="23"/>
    </location>
</feature>
<feature type="region of interest" description="Disordered" evidence="1">
    <location>
        <begin position="244"/>
        <end position="310"/>
    </location>
</feature>
<feature type="compositionally biased region" description="Basic and acidic residues" evidence="1">
    <location>
        <begin position="82"/>
        <end position="99"/>
    </location>
</feature>
<feature type="compositionally biased region" description="Basic and acidic residues" evidence="1">
    <location>
        <begin position="108"/>
        <end position="118"/>
    </location>
</feature>
<evidence type="ECO:0000313" key="3">
    <source>
        <dbReference type="Proteomes" id="UP001054945"/>
    </source>
</evidence>
<evidence type="ECO:0000256" key="1">
    <source>
        <dbReference type="SAM" id="MobiDB-lite"/>
    </source>
</evidence>
<evidence type="ECO:0000313" key="2">
    <source>
        <dbReference type="EMBL" id="GIX83913.1"/>
    </source>
</evidence>
<feature type="compositionally biased region" description="Basic and acidic residues" evidence="1">
    <location>
        <begin position="369"/>
        <end position="378"/>
    </location>
</feature>
<feature type="compositionally biased region" description="Basic and acidic residues" evidence="1">
    <location>
        <begin position="284"/>
        <end position="298"/>
    </location>
</feature>
<organism evidence="2 3">
    <name type="scientific">Caerostris extrusa</name>
    <name type="common">Bark spider</name>
    <name type="synonym">Caerostris bankana</name>
    <dbReference type="NCBI Taxonomy" id="172846"/>
    <lineage>
        <taxon>Eukaryota</taxon>
        <taxon>Metazoa</taxon>
        <taxon>Ecdysozoa</taxon>
        <taxon>Arthropoda</taxon>
        <taxon>Chelicerata</taxon>
        <taxon>Arachnida</taxon>
        <taxon>Araneae</taxon>
        <taxon>Araneomorphae</taxon>
        <taxon>Entelegynae</taxon>
        <taxon>Araneoidea</taxon>
        <taxon>Araneidae</taxon>
        <taxon>Caerostris</taxon>
    </lineage>
</organism>
<dbReference type="Proteomes" id="UP001054945">
    <property type="component" value="Unassembled WGS sequence"/>
</dbReference>
<name>A0AAV4NJ87_CAEEX</name>
<keyword evidence="3" id="KW-1185">Reference proteome</keyword>
<sequence>MQSRPMLRSDFKPKPRAERDKEAMPIVRERKLIKFREITNDILNKVKRKVSWDLPAEIQSPLINELRSNENTISERVIAESARSRDSSLTRHDSKEAIPRENSLTRYSPKEPRSRECSLTRYGSPKPESYQEFGSPSASASRRYSDQSIDPMSPRNLMRLKSRSKESDSLEGTDSPNAQTDIDLTCPPKIVPPPRKKSLDQILRRRESADTGSQIVENALSLNASKPPDISENDTCNTENLELAEIETSNTEIKPEQLPRRRRRTSDVSQQNTEDAKTRRRQRTRPDLIDLSHEDAHEIPSPSEAPRPINRMHRKSVKYKMDKCSNRRLSKGFDEDDQTSTLLPAVYRKDSLVNENQEKGSFVPANLVSEDRKELDKPKRMKNRRKSRSLSERN</sequence>
<feature type="compositionally biased region" description="Polar residues" evidence="1">
    <location>
        <begin position="170"/>
        <end position="182"/>
    </location>
</feature>
<dbReference type="AlphaFoldDB" id="A0AAV4NJ87"/>
<feature type="compositionally biased region" description="Basic residues" evidence="1">
    <location>
        <begin position="379"/>
        <end position="388"/>
    </location>
</feature>
<evidence type="ECO:0008006" key="4">
    <source>
        <dbReference type="Google" id="ProtNLM"/>
    </source>
</evidence>
<feature type="region of interest" description="Disordered" evidence="1">
    <location>
        <begin position="351"/>
        <end position="394"/>
    </location>
</feature>
<dbReference type="EMBL" id="BPLR01003381">
    <property type="protein sequence ID" value="GIX83913.1"/>
    <property type="molecule type" value="Genomic_DNA"/>
</dbReference>
<feature type="compositionally biased region" description="Polar residues" evidence="1">
    <location>
        <begin position="132"/>
        <end position="150"/>
    </location>
</feature>
<gene>
    <name evidence="2" type="primary">AVEN_65331_1</name>
    <name evidence="2" type="ORF">CEXT_268681</name>
</gene>
<proteinExistence type="predicted"/>
<protein>
    <recommendedName>
        <fullName evidence="4">Shugoshin C-terminal domain-containing protein</fullName>
    </recommendedName>
</protein>
<comment type="caution">
    <text evidence="2">The sequence shown here is derived from an EMBL/GenBank/DDBJ whole genome shotgun (WGS) entry which is preliminary data.</text>
</comment>